<dbReference type="SMART" id="SM00054">
    <property type="entry name" value="EFh"/>
    <property type="match status" value="3"/>
</dbReference>
<dbReference type="Pfam" id="PF13499">
    <property type="entry name" value="EF-hand_7"/>
    <property type="match status" value="1"/>
</dbReference>
<dbReference type="GO" id="GO:0005509">
    <property type="term" value="F:calcium ion binding"/>
    <property type="evidence" value="ECO:0007669"/>
    <property type="project" value="InterPro"/>
</dbReference>
<evidence type="ECO:0000256" key="3">
    <source>
        <dbReference type="ARBA" id="ARBA00022837"/>
    </source>
</evidence>
<evidence type="ECO:0000259" key="4">
    <source>
        <dbReference type="PROSITE" id="PS50222"/>
    </source>
</evidence>
<dbReference type="PROSITE" id="PS50222">
    <property type="entry name" value="EF_HAND_2"/>
    <property type="match status" value="3"/>
</dbReference>
<dbReference type="Ensembl" id="ENSPNYT00000012518.1">
    <property type="protein sequence ID" value="ENSPNYP00000012219.1"/>
    <property type="gene ID" value="ENSPNYG00000009244.1"/>
</dbReference>
<dbReference type="InterPro" id="IPR028846">
    <property type="entry name" value="Recoverin"/>
</dbReference>
<dbReference type="InterPro" id="IPR002048">
    <property type="entry name" value="EF_hand_dom"/>
</dbReference>
<evidence type="ECO:0000256" key="1">
    <source>
        <dbReference type="ARBA" id="ARBA00022723"/>
    </source>
</evidence>
<evidence type="ECO:0000256" key="2">
    <source>
        <dbReference type="ARBA" id="ARBA00022737"/>
    </source>
</evidence>
<dbReference type="STRING" id="303518.ENSPNYP00000012219"/>
<dbReference type="PANTHER" id="PTHR23055">
    <property type="entry name" value="CALCIUM BINDING PROTEINS"/>
    <property type="match status" value="1"/>
</dbReference>
<organism evidence="5">
    <name type="scientific">Pundamilia nyererei</name>
    <dbReference type="NCBI Taxonomy" id="303518"/>
    <lineage>
        <taxon>Eukaryota</taxon>
        <taxon>Metazoa</taxon>
        <taxon>Chordata</taxon>
        <taxon>Craniata</taxon>
        <taxon>Vertebrata</taxon>
        <taxon>Euteleostomi</taxon>
        <taxon>Actinopterygii</taxon>
        <taxon>Neopterygii</taxon>
        <taxon>Teleostei</taxon>
        <taxon>Neoteleostei</taxon>
        <taxon>Acanthomorphata</taxon>
        <taxon>Ovalentaria</taxon>
        <taxon>Cichlomorphae</taxon>
        <taxon>Cichliformes</taxon>
        <taxon>Cichlidae</taxon>
        <taxon>African cichlids</taxon>
        <taxon>Pseudocrenilabrinae</taxon>
        <taxon>Haplochromini</taxon>
        <taxon>Pundamilia</taxon>
    </lineage>
</organism>
<dbReference type="AlphaFoldDB" id="A0A3B4FQZ8"/>
<dbReference type="PRINTS" id="PR00450">
    <property type="entry name" value="RECOVERIN"/>
</dbReference>
<dbReference type="Gene3D" id="1.10.238.10">
    <property type="entry name" value="EF-hand"/>
    <property type="match status" value="1"/>
</dbReference>
<dbReference type="PROSITE" id="PS00018">
    <property type="entry name" value="EF_HAND_1"/>
    <property type="match status" value="2"/>
</dbReference>
<dbReference type="PANTHER" id="PTHR23055:SF60">
    <property type="entry name" value="CALAXIN"/>
    <property type="match status" value="1"/>
</dbReference>
<name>A0A3B4FQZ8_9CICH</name>
<dbReference type="InterPro" id="IPR011992">
    <property type="entry name" value="EF-hand-dom_pair"/>
</dbReference>
<dbReference type="SUPFAM" id="SSF47473">
    <property type="entry name" value="EF-hand"/>
    <property type="match status" value="1"/>
</dbReference>
<protein>
    <submittedName>
        <fullName evidence="5">EF-hand calcium binding domain 1</fullName>
    </submittedName>
</protein>
<keyword evidence="2" id="KW-0677">Repeat</keyword>
<feature type="domain" description="EF-hand" evidence="4">
    <location>
        <begin position="107"/>
        <end position="142"/>
    </location>
</feature>
<dbReference type="CDD" id="cd00051">
    <property type="entry name" value="EFh"/>
    <property type="match status" value="2"/>
</dbReference>
<keyword evidence="1" id="KW-0479">Metal-binding</keyword>
<keyword evidence="3" id="KW-0106">Calcium</keyword>
<accession>A0A3B4FQZ8</accession>
<reference evidence="5" key="1">
    <citation type="submission" date="2023-09" db="UniProtKB">
        <authorList>
            <consortium name="Ensembl"/>
        </authorList>
    </citation>
    <scope>IDENTIFICATION</scope>
</reference>
<proteinExistence type="predicted"/>
<sequence>MSKISAMNKRATQTLAENISKQVEHFSKKEVECLIREFNVLVAEQNNSGRAVHGLDRGKFISTLHSIFGLTDDRMTGRVFRTFDKDNDSVVSMKEWIEGLSVFLRGTLDEKIKYCFTVYDLNGDNAISREEMLHMLKGRLIRQPNEEDPDEGIKDLVEIILKKMDYDHDGKLSFEDFEKTVKDENLLLEAFGTCLPDFRVICNENLLSSLNFPIKNSQSYSLLFFLFFQRIEMFEGHVFQEQFEQ</sequence>
<feature type="domain" description="EF-hand" evidence="4">
    <location>
        <begin position="152"/>
        <end position="187"/>
    </location>
</feature>
<evidence type="ECO:0000313" key="5">
    <source>
        <dbReference type="Ensembl" id="ENSPNYP00000012219.1"/>
    </source>
</evidence>
<dbReference type="GeneTree" id="ENSGT00940000165470"/>
<dbReference type="InterPro" id="IPR018247">
    <property type="entry name" value="EF_Hand_1_Ca_BS"/>
</dbReference>
<feature type="domain" description="EF-hand" evidence="4">
    <location>
        <begin position="71"/>
        <end position="106"/>
    </location>
</feature>